<dbReference type="AlphaFoldDB" id="A0A2T0MAG2"/>
<gene>
    <name evidence="1" type="ORF">CLV81_2915</name>
</gene>
<evidence type="ECO:0000313" key="1">
    <source>
        <dbReference type="EMBL" id="PRX54514.1"/>
    </source>
</evidence>
<evidence type="ECO:0000313" key="2">
    <source>
        <dbReference type="Proteomes" id="UP000237640"/>
    </source>
</evidence>
<dbReference type="Pfam" id="PF07949">
    <property type="entry name" value="YbbR"/>
    <property type="match status" value="1"/>
</dbReference>
<dbReference type="InterPro" id="IPR053154">
    <property type="entry name" value="c-di-AMP_regulator"/>
</dbReference>
<proteinExistence type="predicted"/>
<name>A0A2T0MAG2_9FLAO</name>
<sequence length="318" mass="36027">MEGNLITGLNRRKGKIFFLFLVCSFLAWFLSNLSDSYESRTNFTLNYKSLPDSLILGNKASKNLEAKVRTSGFQLMYYRFFSKQIDVDLSNVGYQNGEYVITEDNLKKQMDKQLSQNVSLLDLDRSRWVVDLYQVSQKALAIKPNIELKFQPNHILDGVLTISPDSIVVKGPASEIDTLFEVETEPIILNNLSEDFSEEASIVFPKGLDNSIFSSNRTQVSGHVVKFSEKVFEVEVKPVNFPDDYEVKMFPNTVSLVCKASLEQLKTLDPGSFEIIADYKQLGGNANNSLFLKVAKKPGTVYAVRLQQRTVNFVLERK</sequence>
<reference evidence="1 2" key="1">
    <citation type="submission" date="2018-03" db="EMBL/GenBank/DDBJ databases">
        <title>Genomic Encyclopedia of Archaeal and Bacterial Type Strains, Phase II (KMG-II): from individual species to whole genera.</title>
        <authorList>
            <person name="Goeker M."/>
        </authorList>
    </citation>
    <scope>NUCLEOTIDE SEQUENCE [LARGE SCALE GENOMIC DNA]</scope>
    <source>
        <strain evidence="1 2">DSM 25027</strain>
    </source>
</reference>
<evidence type="ECO:0008006" key="3">
    <source>
        <dbReference type="Google" id="ProtNLM"/>
    </source>
</evidence>
<organism evidence="1 2">
    <name type="scientific">Flagellimonas meridianipacifica</name>
    <dbReference type="NCBI Taxonomy" id="1080225"/>
    <lineage>
        <taxon>Bacteria</taxon>
        <taxon>Pseudomonadati</taxon>
        <taxon>Bacteroidota</taxon>
        <taxon>Flavobacteriia</taxon>
        <taxon>Flavobacteriales</taxon>
        <taxon>Flavobacteriaceae</taxon>
        <taxon>Flagellimonas</taxon>
    </lineage>
</organism>
<dbReference type="PANTHER" id="PTHR37804">
    <property type="entry name" value="CDAA REGULATORY PROTEIN CDAR"/>
    <property type="match status" value="1"/>
</dbReference>
<dbReference type="RefSeq" id="WP_106145781.1">
    <property type="nucleotide sequence ID" value="NZ_PVYX01000002.1"/>
</dbReference>
<dbReference type="InterPro" id="IPR012505">
    <property type="entry name" value="YbbR"/>
</dbReference>
<dbReference type="EMBL" id="PVYX01000002">
    <property type="protein sequence ID" value="PRX54514.1"/>
    <property type="molecule type" value="Genomic_DNA"/>
</dbReference>
<accession>A0A2T0MAG2</accession>
<dbReference type="Gene3D" id="2.170.120.40">
    <property type="entry name" value="YbbR-like domain"/>
    <property type="match status" value="1"/>
</dbReference>
<dbReference type="Gene3D" id="2.170.120.30">
    <property type="match status" value="1"/>
</dbReference>
<dbReference type="Proteomes" id="UP000237640">
    <property type="component" value="Unassembled WGS sequence"/>
</dbReference>
<dbReference type="OrthoDB" id="1150187at2"/>
<dbReference type="PANTHER" id="PTHR37804:SF1">
    <property type="entry name" value="CDAA REGULATORY PROTEIN CDAR"/>
    <property type="match status" value="1"/>
</dbReference>
<comment type="caution">
    <text evidence="1">The sequence shown here is derived from an EMBL/GenBank/DDBJ whole genome shotgun (WGS) entry which is preliminary data.</text>
</comment>
<protein>
    <recommendedName>
        <fullName evidence="3">YbbR-like protein</fullName>
    </recommendedName>
</protein>
<keyword evidence="2" id="KW-1185">Reference proteome</keyword>